<dbReference type="EMBL" id="JASHID010000003">
    <property type="protein sequence ID" value="MDI9863957.1"/>
    <property type="molecule type" value="Genomic_DNA"/>
</dbReference>
<keyword evidence="1" id="KW-1133">Transmembrane helix</keyword>
<comment type="caution">
    <text evidence="2">The sequence shown here is derived from an EMBL/GenBank/DDBJ whole genome shotgun (WGS) entry which is preliminary data.</text>
</comment>
<reference evidence="2 3" key="1">
    <citation type="submission" date="2023-05" db="EMBL/GenBank/DDBJ databases">
        <title>Novel species of genus Flectobacillus isolated from stream in China.</title>
        <authorList>
            <person name="Lu H."/>
        </authorList>
    </citation>
    <scope>NUCLEOTIDE SEQUENCE [LARGE SCALE GENOMIC DNA]</scope>
    <source>
        <strain evidence="2 3">DC10W</strain>
    </source>
</reference>
<keyword evidence="1" id="KW-0472">Membrane</keyword>
<organism evidence="2 3">
    <name type="scientific">Flectobacillus longus</name>
    <dbReference type="NCBI Taxonomy" id="2984207"/>
    <lineage>
        <taxon>Bacteria</taxon>
        <taxon>Pseudomonadati</taxon>
        <taxon>Bacteroidota</taxon>
        <taxon>Cytophagia</taxon>
        <taxon>Cytophagales</taxon>
        <taxon>Flectobacillaceae</taxon>
        <taxon>Flectobacillus</taxon>
    </lineage>
</organism>
<proteinExistence type="predicted"/>
<evidence type="ECO:0000256" key="1">
    <source>
        <dbReference type="SAM" id="Phobius"/>
    </source>
</evidence>
<evidence type="ECO:0000313" key="2">
    <source>
        <dbReference type="EMBL" id="MDI9863957.1"/>
    </source>
</evidence>
<sequence>MTESELKEQEKKELDLLTNRGEIIEIDTLFCKLFGKKTRKFQIKGMYAGTNDLLSRYYSSLEYDQEQLRVNSIAEVKRMMQKHSFTLCKIVATAIINNWFFLWLRVPFAWYLKGRITATHFLKVTEILNTQSNYLPFASSIVSMSSMTTTTPKTIEESTKA</sequence>
<evidence type="ECO:0000313" key="3">
    <source>
        <dbReference type="Proteomes" id="UP001236569"/>
    </source>
</evidence>
<feature type="transmembrane region" description="Helical" evidence="1">
    <location>
        <begin position="87"/>
        <end position="104"/>
    </location>
</feature>
<protein>
    <submittedName>
        <fullName evidence="2">Uncharacterized protein</fullName>
    </submittedName>
</protein>
<accession>A0ABT6YK43</accession>
<dbReference type="RefSeq" id="WP_283369191.1">
    <property type="nucleotide sequence ID" value="NZ_JASHID010000003.1"/>
</dbReference>
<name>A0ABT6YK43_9BACT</name>
<gene>
    <name evidence="2" type="ORF">QM480_06460</name>
</gene>
<keyword evidence="3" id="KW-1185">Reference proteome</keyword>
<dbReference type="Proteomes" id="UP001236569">
    <property type="component" value="Unassembled WGS sequence"/>
</dbReference>
<keyword evidence="1" id="KW-0812">Transmembrane</keyword>